<feature type="transmembrane region" description="Helical" evidence="6">
    <location>
        <begin position="370"/>
        <end position="392"/>
    </location>
</feature>
<gene>
    <name evidence="8" type="ORF">FFLO_03587</name>
</gene>
<keyword evidence="2 6" id="KW-0812">Transmembrane</keyword>
<dbReference type="Proteomes" id="UP000812966">
    <property type="component" value="Unassembled WGS sequence"/>
</dbReference>
<feature type="transmembrane region" description="Helical" evidence="6">
    <location>
        <begin position="242"/>
        <end position="261"/>
    </location>
</feature>
<dbReference type="PROSITE" id="PS50850">
    <property type="entry name" value="MFS"/>
    <property type="match status" value="1"/>
</dbReference>
<evidence type="ECO:0000313" key="8">
    <source>
        <dbReference type="EMBL" id="KAG7535916.1"/>
    </source>
</evidence>
<comment type="caution">
    <text evidence="8">The sequence shown here is derived from an EMBL/GenBank/DDBJ whole genome shotgun (WGS) entry which is preliminary data.</text>
</comment>
<keyword evidence="3 6" id="KW-1133">Transmembrane helix</keyword>
<evidence type="ECO:0000256" key="6">
    <source>
        <dbReference type="SAM" id="Phobius"/>
    </source>
</evidence>
<feature type="domain" description="Major facilitator superfamily (MFS) profile" evidence="7">
    <location>
        <begin position="83"/>
        <end position="599"/>
    </location>
</feature>
<feature type="transmembrane region" description="Helical" evidence="6">
    <location>
        <begin position="503"/>
        <end position="526"/>
    </location>
</feature>
<keyword evidence="4 6" id="KW-0472">Membrane</keyword>
<evidence type="ECO:0000256" key="4">
    <source>
        <dbReference type="ARBA" id="ARBA00023136"/>
    </source>
</evidence>
<dbReference type="InterPro" id="IPR011701">
    <property type="entry name" value="MFS"/>
</dbReference>
<feature type="transmembrane region" description="Helical" evidence="6">
    <location>
        <begin position="307"/>
        <end position="327"/>
    </location>
</feature>
<dbReference type="PANTHER" id="PTHR23501">
    <property type="entry name" value="MAJOR FACILITATOR SUPERFAMILY"/>
    <property type="match status" value="1"/>
</dbReference>
<evidence type="ECO:0000256" key="5">
    <source>
        <dbReference type="SAM" id="MobiDB-lite"/>
    </source>
</evidence>
<name>A0A8K0NQP7_9TREE</name>
<feature type="transmembrane region" description="Helical" evidence="6">
    <location>
        <begin position="148"/>
        <end position="166"/>
    </location>
</feature>
<dbReference type="GO" id="GO:0005886">
    <property type="term" value="C:plasma membrane"/>
    <property type="evidence" value="ECO:0007669"/>
    <property type="project" value="TreeGrafter"/>
</dbReference>
<dbReference type="InterPro" id="IPR036259">
    <property type="entry name" value="MFS_trans_sf"/>
</dbReference>
<feature type="transmembrane region" description="Helical" evidence="6">
    <location>
        <begin position="470"/>
        <end position="491"/>
    </location>
</feature>
<dbReference type="EMBL" id="JABELV010000067">
    <property type="protein sequence ID" value="KAG7535916.1"/>
    <property type="molecule type" value="Genomic_DNA"/>
</dbReference>
<dbReference type="InterPro" id="IPR020846">
    <property type="entry name" value="MFS_dom"/>
</dbReference>
<accession>A0A8K0NQP7</accession>
<feature type="transmembrane region" description="Helical" evidence="6">
    <location>
        <begin position="172"/>
        <end position="194"/>
    </location>
</feature>
<protein>
    <recommendedName>
        <fullName evidence="7">Major facilitator superfamily (MFS) profile domain-containing protein</fullName>
    </recommendedName>
</protein>
<evidence type="ECO:0000313" key="9">
    <source>
        <dbReference type="Proteomes" id="UP000812966"/>
    </source>
</evidence>
<comment type="subcellular location">
    <subcellularLocation>
        <location evidence="1">Membrane</location>
        <topology evidence="1">Multi-pass membrane protein</topology>
    </subcellularLocation>
</comment>
<feature type="transmembrane region" description="Helical" evidence="6">
    <location>
        <begin position="76"/>
        <end position="96"/>
    </location>
</feature>
<evidence type="ECO:0000259" key="7">
    <source>
        <dbReference type="PROSITE" id="PS50850"/>
    </source>
</evidence>
<feature type="transmembrane region" description="Helical" evidence="6">
    <location>
        <begin position="339"/>
        <end position="358"/>
    </location>
</feature>
<dbReference type="Gene3D" id="1.20.1250.20">
    <property type="entry name" value="MFS general substrate transporter like domains"/>
    <property type="match status" value="2"/>
</dbReference>
<dbReference type="Pfam" id="PF07690">
    <property type="entry name" value="MFS_1"/>
    <property type="match status" value="1"/>
</dbReference>
<feature type="transmembrane region" description="Helical" evidence="6">
    <location>
        <begin position="575"/>
        <end position="595"/>
    </location>
</feature>
<feature type="transmembrane region" description="Helical" evidence="6">
    <location>
        <begin position="412"/>
        <end position="431"/>
    </location>
</feature>
<feature type="transmembrane region" description="Helical" evidence="6">
    <location>
        <begin position="438"/>
        <end position="458"/>
    </location>
</feature>
<proteinExistence type="predicted"/>
<sequence length="629" mass="69045">MNDYDKDQDYSRRTSDEGKKYQLEADGGEGGHGEPIANYELHHQTKNESDAASSEFELEQEAGVSRIEALYTVFGYGWKLWALYIALGLFCYANSLEGNTTYNYQQFAVSSFGAHPLLSTIGILTSIMGGVIKPFVSKIADLFSRPSALAGSVILLAIGMMVTAVSKDVHTVAAGSVLSTMGGTGVDVVFTILLGDLSPLKWRGFMQGLSSMPYVINFAISPRIVSALHVDTGNDNWRWGYGMFAIIIPACAAPILFVLYWGDYRAKKAGTVSVAASDLRFKQQIQGKNATETVWSWMVFYWRRIDGFGLILLGFAFSLILLPFSLAAGADHGYKNRSLIAMFVVGGLTMIAFFTWEWRYARFPLMPKRVMNRTMICCCVIDFLYYFSAYIPNYFTSWIFVVKDWSFVNYNYWSQCLGVALCFFGLCAGIVMRYTKRYKWTLMFGLCARAIGMGLQFLAANGNKSDAVLVISQIFVGIGGGCSVVGTQVAVQAAVPHRDMGTAIALLALWTSVGGAIGNAIAGALWTHELPKRLAMYAGDVLNSTQLAEIAGSTPVAHVAEPRAAIIRAYDEASWLPLLLGLIFTIAAIPVGFWCKEFELGDAQNAVEEDKVIRVKKQAEVDAELEGRA</sequence>
<reference evidence="8" key="1">
    <citation type="submission" date="2020-04" db="EMBL/GenBank/DDBJ databases">
        <title>Analysis of mating type loci in Filobasidium floriforme.</title>
        <authorList>
            <person name="Nowrousian M."/>
        </authorList>
    </citation>
    <scope>NUCLEOTIDE SEQUENCE</scope>
    <source>
        <strain evidence="8">CBS 6242</strain>
    </source>
</reference>
<feature type="transmembrane region" description="Helical" evidence="6">
    <location>
        <begin position="116"/>
        <end position="136"/>
    </location>
</feature>
<evidence type="ECO:0000256" key="3">
    <source>
        <dbReference type="ARBA" id="ARBA00022989"/>
    </source>
</evidence>
<evidence type="ECO:0000256" key="2">
    <source>
        <dbReference type="ARBA" id="ARBA00022692"/>
    </source>
</evidence>
<feature type="compositionally biased region" description="Basic and acidic residues" evidence="5">
    <location>
        <begin position="1"/>
        <end position="23"/>
    </location>
</feature>
<dbReference type="AlphaFoldDB" id="A0A8K0NQP7"/>
<dbReference type="PANTHER" id="PTHR23501:SF58">
    <property type="entry name" value="LOW AFFINITY HEME TRANSPORTER STR3"/>
    <property type="match status" value="1"/>
</dbReference>
<feature type="region of interest" description="Disordered" evidence="5">
    <location>
        <begin position="1"/>
        <end position="36"/>
    </location>
</feature>
<keyword evidence="9" id="KW-1185">Reference proteome</keyword>
<dbReference type="GO" id="GO:0022857">
    <property type="term" value="F:transmembrane transporter activity"/>
    <property type="evidence" value="ECO:0007669"/>
    <property type="project" value="InterPro"/>
</dbReference>
<organism evidence="8 9">
    <name type="scientific">Filobasidium floriforme</name>
    <dbReference type="NCBI Taxonomy" id="5210"/>
    <lineage>
        <taxon>Eukaryota</taxon>
        <taxon>Fungi</taxon>
        <taxon>Dikarya</taxon>
        <taxon>Basidiomycota</taxon>
        <taxon>Agaricomycotina</taxon>
        <taxon>Tremellomycetes</taxon>
        <taxon>Filobasidiales</taxon>
        <taxon>Filobasidiaceae</taxon>
        <taxon>Filobasidium</taxon>
    </lineage>
</organism>
<evidence type="ECO:0000256" key="1">
    <source>
        <dbReference type="ARBA" id="ARBA00004141"/>
    </source>
</evidence>
<dbReference type="SUPFAM" id="SSF103473">
    <property type="entry name" value="MFS general substrate transporter"/>
    <property type="match status" value="1"/>
</dbReference>